<keyword evidence="2" id="KW-0560">Oxidoreductase</keyword>
<accession>A0A2M7EKC4</accession>
<dbReference type="AlphaFoldDB" id="A0A2M7EKC4"/>
<dbReference type="Proteomes" id="UP000228762">
    <property type="component" value="Unassembled WGS sequence"/>
</dbReference>
<evidence type="ECO:0000256" key="1">
    <source>
        <dbReference type="ARBA" id="ARBA00006484"/>
    </source>
</evidence>
<reference evidence="4" key="1">
    <citation type="submission" date="2017-09" db="EMBL/GenBank/DDBJ databases">
        <title>Depth-based differentiation of microbial function through sediment-hosted aquifers and enrichment of novel symbionts in the deep terrestrial subsurface.</title>
        <authorList>
            <person name="Probst A.J."/>
            <person name="Ladd B."/>
            <person name="Jarett J.K."/>
            <person name="Geller-Mcgrath D.E."/>
            <person name="Sieber C.M.K."/>
            <person name="Emerson J.B."/>
            <person name="Anantharaman K."/>
            <person name="Thomas B.C."/>
            <person name="Malmstrom R."/>
            <person name="Stieglmeier M."/>
            <person name="Klingl A."/>
            <person name="Woyke T."/>
            <person name="Ryan C.M."/>
            <person name="Banfield J.F."/>
        </authorList>
    </citation>
    <scope>NUCLEOTIDE SEQUENCE [LARGE SCALE GENOMIC DNA]</scope>
</reference>
<organism evidence="3 4">
    <name type="scientific">Candidatus Roizmanbacteria bacterium CG17_big_fil_post_rev_8_21_14_2_50_39_7</name>
    <dbReference type="NCBI Taxonomy" id="1974858"/>
    <lineage>
        <taxon>Bacteria</taxon>
        <taxon>Candidatus Roizmaniibacteriota</taxon>
    </lineage>
</organism>
<dbReference type="SUPFAM" id="SSF51735">
    <property type="entry name" value="NAD(P)-binding Rossmann-fold domains"/>
    <property type="match status" value="1"/>
</dbReference>
<sequence length="69" mass="7211">MKMKNKFAVVTGSSTGIGRAIALELAKEGAFIALAGRTQDKLLRTKSLIAENGGQAGVFLGDFTKPDSL</sequence>
<evidence type="ECO:0000256" key="2">
    <source>
        <dbReference type="ARBA" id="ARBA00023002"/>
    </source>
</evidence>
<protein>
    <recommendedName>
        <fullName evidence="5">Short-chain dehydrogenase</fullName>
    </recommendedName>
</protein>
<evidence type="ECO:0000313" key="4">
    <source>
        <dbReference type="Proteomes" id="UP000228762"/>
    </source>
</evidence>
<name>A0A2M7EKC4_9BACT</name>
<dbReference type="PANTHER" id="PTHR44196">
    <property type="entry name" value="DEHYDROGENASE/REDUCTASE SDR FAMILY MEMBER 7B"/>
    <property type="match status" value="1"/>
</dbReference>
<comment type="caution">
    <text evidence="3">The sequence shown here is derived from an EMBL/GenBank/DDBJ whole genome shotgun (WGS) entry which is preliminary data.</text>
</comment>
<comment type="similarity">
    <text evidence="1">Belongs to the short-chain dehydrogenases/reductases (SDR) family.</text>
</comment>
<dbReference type="InterPro" id="IPR002347">
    <property type="entry name" value="SDR_fam"/>
</dbReference>
<evidence type="ECO:0008006" key="5">
    <source>
        <dbReference type="Google" id="ProtNLM"/>
    </source>
</evidence>
<dbReference type="EMBL" id="PFEV01000090">
    <property type="protein sequence ID" value="PIV71016.1"/>
    <property type="molecule type" value="Genomic_DNA"/>
</dbReference>
<gene>
    <name evidence="3" type="ORF">COW57_01940</name>
</gene>
<dbReference type="Pfam" id="PF00106">
    <property type="entry name" value="adh_short"/>
    <property type="match status" value="1"/>
</dbReference>
<evidence type="ECO:0000313" key="3">
    <source>
        <dbReference type="EMBL" id="PIV71016.1"/>
    </source>
</evidence>
<dbReference type="GO" id="GO:0016491">
    <property type="term" value="F:oxidoreductase activity"/>
    <property type="evidence" value="ECO:0007669"/>
    <property type="project" value="UniProtKB-KW"/>
</dbReference>
<proteinExistence type="inferred from homology"/>
<dbReference type="InterPro" id="IPR036291">
    <property type="entry name" value="NAD(P)-bd_dom_sf"/>
</dbReference>
<dbReference type="GO" id="GO:0016020">
    <property type="term" value="C:membrane"/>
    <property type="evidence" value="ECO:0007669"/>
    <property type="project" value="TreeGrafter"/>
</dbReference>
<dbReference type="Gene3D" id="3.40.50.720">
    <property type="entry name" value="NAD(P)-binding Rossmann-like Domain"/>
    <property type="match status" value="1"/>
</dbReference>
<dbReference type="PANTHER" id="PTHR44196:SF1">
    <property type="entry name" value="DEHYDROGENASE_REDUCTASE SDR FAMILY MEMBER 7B"/>
    <property type="match status" value="1"/>
</dbReference>